<protein>
    <submittedName>
        <fullName evidence="3">Uncharacterized protein</fullName>
    </submittedName>
</protein>
<feature type="region of interest" description="Disordered" evidence="1">
    <location>
        <begin position="1"/>
        <end position="21"/>
    </location>
</feature>
<evidence type="ECO:0000313" key="4">
    <source>
        <dbReference type="Proteomes" id="UP001500751"/>
    </source>
</evidence>
<feature type="compositionally biased region" description="Basic residues" evidence="1">
    <location>
        <begin position="96"/>
        <end position="108"/>
    </location>
</feature>
<sequence>MRKPLPVPVAATESTSTAKHRGVAASCRTPQCRHSPCSLHWVCREQWPSLQVLSVRQLPPPRFVHDLLITFGAFVVGTASNVLSHRLNQWSDRRRAAPHRGRHRKART</sequence>
<dbReference type="Proteomes" id="UP001500751">
    <property type="component" value="Unassembled WGS sequence"/>
</dbReference>
<keyword evidence="4" id="KW-1185">Reference proteome</keyword>
<evidence type="ECO:0000313" key="3">
    <source>
        <dbReference type="EMBL" id="GAA2021211.1"/>
    </source>
</evidence>
<feature type="transmembrane region" description="Helical" evidence="2">
    <location>
        <begin position="63"/>
        <end position="84"/>
    </location>
</feature>
<feature type="region of interest" description="Disordered" evidence="1">
    <location>
        <begin position="89"/>
        <end position="108"/>
    </location>
</feature>
<accession>A0ABN2TVP8</accession>
<keyword evidence="2" id="KW-0812">Transmembrane</keyword>
<proteinExistence type="predicted"/>
<organism evidence="3 4">
    <name type="scientific">Catenulispora yoronensis</name>
    <dbReference type="NCBI Taxonomy" id="450799"/>
    <lineage>
        <taxon>Bacteria</taxon>
        <taxon>Bacillati</taxon>
        <taxon>Actinomycetota</taxon>
        <taxon>Actinomycetes</taxon>
        <taxon>Catenulisporales</taxon>
        <taxon>Catenulisporaceae</taxon>
        <taxon>Catenulispora</taxon>
    </lineage>
</organism>
<keyword evidence="2" id="KW-1133">Transmembrane helix</keyword>
<reference evidence="3 4" key="1">
    <citation type="journal article" date="2019" name="Int. J. Syst. Evol. Microbiol.">
        <title>The Global Catalogue of Microorganisms (GCM) 10K type strain sequencing project: providing services to taxonomists for standard genome sequencing and annotation.</title>
        <authorList>
            <consortium name="The Broad Institute Genomics Platform"/>
            <consortium name="The Broad Institute Genome Sequencing Center for Infectious Disease"/>
            <person name="Wu L."/>
            <person name="Ma J."/>
        </authorList>
    </citation>
    <scope>NUCLEOTIDE SEQUENCE [LARGE SCALE GENOMIC DNA]</scope>
    <source>
        <strain evidence="3 4">JCM 16014</strain>
    </source>
</reference>
<comment type="caution">
    <text evidence="3">The sequence shown here is derived from an EMBL/GenBank/DDBJ whole genome shotgun (WGS) entry which is preliminary data.</text>
</comment>
<gene>
    <name evidence="3" type="ORF">GCM10009839_17610</name>
</gene>
<name>A0ABN2TVP8_9ACTN</name>
<dbReference type="EMBL" id="BAAAQN010000007">
    <property type="protein sequence ID" value="GAA2021211.1"/>
    <property type="molecule type" value="Genomic_DNA"/>
</dbReference>
<evidence type="ECO:0000256" key="1">
    <source>
        <dbReference type="SAM" id="MobiDB-lite"/>
    </source>
</evidence>
<evidence type="ECO:0000256" key="2">
    <source>
        <dbReference type="SAM" id="Phobius"/>
    </source>
</evidence>
<keyword evidence="2" id="KW-0472">Membrane</keyword>